<evidence type="ECO:0000256" key="1">
    <source>
        <dbReference type="SAM" id="MobiDB-lite"/>
    </source>
</evidence>
<sequence>MQRLLLNLGQAKTRKVVAGAPPPTHGTTTAPHQVPTILPTQNYQQQQQNATMQALSSATGLGTAQKPSLMSAVRSMVKELLEELLIIFMKFKAWLTPGTADDKAAAAAGEAEDAGDALKSKLL</sequence>
<keyword evidence="3" id="KW-1185">Reference proteome</keyword>
<evidence type="ECO:0000313" key="3">
    <source>
        <dbReference type="Proteomes" id="UP001244341"/>
    </source>
</evidence>
<dbReference type="Proteomes" id="UP001244341">
    <property type="component" value="Chromosome 6b"/>
</dbReference>
<organism evidence="2 3">
    <name type="scientific">Tetradesmus obliquus</name>
    <name type="common">Green alga</name>
    <name type="synonym">Acutodesmus obliquus</name>
    <dbReference type="NCBI Taxonomy" id="3088"/>
    <lineage>
        <taxon>Eukaryota</taxon>
        <taxon>Viridiplantae</taxon>
        <taxon>Chlorophyta</taxon>
        <taxon>core chlorophytes</taxon>
        <taxon>Chlorophyceae</taxon>
        <taxon>CS clade</taxon>
        <taxon>Sphaeropleales</taxon>
        <taxon>Scenedesmaceae</taxon>
        <taxon>Tetradesmus</taxon>
    </lineage>
</organism>
<protein>
    <submittedName>
        <fullName evidence="2">Uncharacterized protein</fullName>
    </submittedName>
</protein>
<feature type="region of interest" description="Disordered" evidence="1">
    <location>
        <begin position="102"/>
        <end position="123"/>
    </location>
</feature>
<accession>A0ABY8U4X0</accession>
<name>A0ABY8U4X0_TETOB</name>
<proteinExistence type="predicted"/>
<dbReference type="EMBL" id="CP126213">
    <property type="protein sequence ID" value="WIA15501.1"/>
    <property type="molecule type" value="Genomic_DNA"/>
</dbReference>
<evidence type="ECO:0000313" key="2">
    <source>
        <dbReference type="EMBL" id="WIA15501.1"/>
    </source>
</evidence>
<gene>
    <name evidence="2" type="ORF">OEZ85_002138</name>
</gene>
<reference evidence="2 3" key="1">
    <citation type="submission" date="2023-05" db="EMBL/GenBank/DDBJ databases">
        <title>A 100% complete, gapless, phased diploid assembly of the Scenedesmus obliquus UTEX 3031 genome.</title>
        <authorList>
            <person name="Biondi T.C."/>
            <person name="Hanschen E.R."/>
            <person name="Kwon T."/>
            <person name="Eng W."/>
            <person name="Kruse C.P.S."/>
            <person name="Koehler S.I."/>
            <person name="Kunde Y."/>
            <person name="Gleasner C.D."/>
            <person name="You Mak K.T."/>
            <person name="Polle J."/>
            <person name="Hovde B.T."/>
            <person name="Starkenburg S.R."/>
        </authorList>
    </citation>
    <scope>NUCLEOTIDE SEQUENCE [LARGE SCALE GENOMIC DNA]</scope>
    <source>
        <strain evidence="2 3">DOE0152z</strain>
    </source>
</reference>